<keyword evidence="2" id="KW-1185">Reference proteome</keyword>
<evidence type="ECO:0000313" key="1">
    <source>
        <dbReference type="EMBL" id="RAK44319.1"/>
    </source>
</evidence>
<proteinExistence type="predicted"/>
<gene>
    <name evidence="1" type="ORF">BHU61_09145</name>
</gene>
<dbReference type="EMBL" id="PZJH01000004">
    <property type="protein sequence ID" value="RAK44319.1"/>
    <property type="molecule type" value="Genomic_DNA"/>
</dbReference>
<name>A0A327ZQ00_9STAP</name>
<evidence type="ECO:0000313" key="2">
    <source>
        <dbReference type="Proteomes" id="UP000249808"/>
    </source>
</evidence>
<protein>
    <submittedName>
        <fullName evidence="1">Uncharacterized protein</fullName>
    </submittedName>
</protein>
<reference evidence="1 2" key="1">
    <citation type="journal article" date="2018" name="Front. Microbiol.">
        <title>Description and Comparative Genomics of Macrococcus caseolyticus subsp. hominis subsp. nov., Macrococcus goetzii sp. nov., Macrococcus epidermidis sp. nov., and Macrococcus bohemicus sp. nov., Novel Macrococci From Human Clinical Material With Virulence Potential and Suspected Uptake of Foreign DNA by Natural Transformation.</title>
        <authorList>
            <person name="Maslanova I."/>
            <person name="Wertheimer Z."/>
            <person name="Sedlacek I."/>
            <person name="Svec P."/>
            <person name="Indrakova A."/>
            <person name="Kovarovic V."/>
            <person name="Schumann P."/>
            <person name="Sproer C."/>
            <person name="Kralova S."/>
            <person name="Sedo O."/>
            <person name="Kristofova L."/>
            <person name="Vrbovska V."/>
            <person name="Fuzik T."/>
            <person name="Petras P."/>
            <person name="Zdrahal Z."/>
            <person name="Ruzickova V."/>
            <person name="Doskar J."/>
            <person name="Pantucek R."/>
        </authorList>
    </citation>
    <scope>NUCLEOTIDE SEQUENCE [LARGE SCALE GENOMIC DNA]</scope>
    <source>
        <strain evidence="1 2">01/688</strain>
    </source>
</reference>
<sequence>MSSLYQKNIKYFINEKRTNFINAEKIKLLFVKHISDIGIELNQDSMYFVTNSDDGEKIILLNESLKYVYSLNNENGSIEVSKGNLIGVNASPIKYQTNVIDDTLNYKYEQLQLIFDNEKLNFEINLTKDEYKGDKDELYSQLLNLIK</sequence>
<organism evidence="1 2">
    <name type="scientific">Macrococcus epidermidis</name>
    <dbReference type="NCBI Taxonomy" id="1902580"/>
    <lineage>
        <taxon>Bacteria</taxon>
        <taxon>Bacillati</taxon>
        <taxon>Bacillota</taxon>
        <taxon>Bacilli</taxon>
        <taxon>Bacillales</taxon>
        <taxon>Staphylococcaceae</taxon>
        <taxon>Macrococcus</taxon>
    </lineage>
</organism>
<dbReference type="Proteomes" id="UP000249808">
    <property type="component" value="Unassembled WGS sequence"/>
</dbReference>
<comment type="caution">
    <text evidence="1">The sequence shown here is derived from an EMBL/GenBank/DDBJ whole genome shotgun (WGS) entry which is preliminary data.</text>
</comment>
<accession>A0A327ZQ00</accession>
<dbReference type="AlphaFoldDB" id="A0A327ZQ00"/>
<dbReference type="RefSeq" id="WP_111716333.1">
    <property type="nucleotide sequence ID" value="NZ_JBHSSR010000002.1"/>
</dbReference>